<dbReference type="AlphaFoldDB" id="A0A1F5YUL6"/>
<gene>
    <name evidence="2" type="ORF">A2W14_05515</name>
</gene>
<name>A0A1F5YUL6_9BACT</name>
<reference evidence="2 3" key="1">
    <citation type="journal article" date="2016" name="Nat. Commun.">
        <title>Thousands of microbial genomes shed light on interconnected biogeochemical processes in an aquifer system.</title>
        <authorList>
            <person name="Anantharaman K."/>
            <person name="Brown C.T."/>
            <person name="Hug L.A."/>
            <person name="Sharon I."/>
            <person name="Castelle C.J."/>
            <person name="Probst A.J."/>
            <person name="Thomas B.C."/>
            <person name="Singh A."/>
            <person name="Wilkins M.J."/>
            <person name="Karaoz U."/>
            <person name="Brodie E.L."/>
            <person name="Williams K.H."/>
            <person name="Hubbard S.S."/>
            <person name="Banfield J.F."/>
        </authorList>
    </citation>
    <scope>NUCLEOTIDE SEQUENCE [LARGE SCALE GENOMIC DNA]</scope>
</reference>
<evidence type="ECO:0000313" key="3">
    <source>
        <dbReference type="Proteomes" id="UP000176665"/>
    </source>
</evidence>
<protein>
    <submittedName>
        <fullName evidence="2">Uncharacterized protein</fullName>
    </submittedName>
</protein>
<keyword evidence="1" id="KW-0812">Transmembrane</keyword>
<dbReference type="Proteomes" id="UP000176665">
    <property type="component" value="Unassembled WGS sequence"/>
</dbReference>
<dbReference type="Pfam" id="PF18895">
    <property type="entry name" value="T4SS_pilin"/>
    <property type="match status" value="1"/>
</dbReference>
<feature type="transmembrane region" description="Helical" evidence="1">
    <location>
        <begin position="107"/>
        <end position="129"/>
    </location>
</feature>
<sequence length="143" mass="14827">MKKIKQIILSVFILITTVQPVLAQGIGCGGGLGVIGQAFCNLPTGTTGKVKVGNSLNRLVSGIIGFLTMIAALWFLFQFIIAGFNWINAGGDKGAAQAAREKITNAVVGLLVVVSAWVLVALLGSLIGLDILNPGAVLQNLKI</sequence>
<keyword evidence="1" id="KW-1133">Transmembrane helix</keyword>
<dbReference type="EMBL" id="MFJA01000011">
    <property type="protein sequence ID" value="OGG03900.1"/>
    <property type="molecule type" value="Genomic_DNA"/>
</dbReference>
<keyword evidence="1" id="KW-0472">Membrane</keyword>
<accession>A0A1F5YUL6</accession>
<evidence type="ECO:0000313" key="2">
    <source>
        <dbReference type="EMBL" id="OGG03900.1"/>
    </source>
</evidence>
<dbReference type="InterPro" id="IPR043993">
    <property type="entry name" value="T4SS_pilin"/>
</dbReference>
<comment type="caution">
    <text evidence="2">The sequence shown here is derived from an EMBL/GenBank/DDBJ whole genome shotgun (WGS) entry which is preliminary data.</text>
</comment>
<evidence type="ECO:0000256" key="1">
    <source>
        <dbReference type="SAM" id="Phobius"/>
    </source>
</evidence>
<feature type="transmembrane region" description="Helical" evidence="1">
    <location>
        <begin position="63"/>
        <end position="87"/>
    </location>
</feature>
<proteinExistence type="predicted"/>
<organism evidence="2 3">
    <name type="scientific">Candidatus Gottesmanbacteria bacterium RBG_16_37_8</name>
    <dbReference type="NCBI Taxonomy" id="1798371"/>
    <lineage>
        <taxon>Bacteria</taxon>
        <taxon>Candidatus Gottesmaniibacteriota</taxon>
    </lineage>
</organism>